<dbReference type="OrthoDB" id="8119704at2759"/>
<feature type="domain" description="Serine aminopeptidase S33" evidence="1">
    <location>
        <begin position="60"/>
        <end position="270"/>
    </location>
</feature>
<reference evidence="2 3" key="1">
    <citation type="journal article" date="2018" name="Mol. Biol. Evol.">
        <title>Broad Genomic Sampling Reveals a Smut Pathogenic Ancestry of the Fungal Clade Ustilaginomycotina.</title>
        <authorList>
            <person name="Kijpornyongpan T."/>
            <person name="Mondo S.J."/>
            <person name="Barry K."/>
            <person name="Sandor L."/>
            <person name="Lee J."/>
            <person name="Lipzen A."/>
            <person name="Pangilinan J."/>
            <person name="LaButti K."/>
            <person name="Hainaut M."/>
            <person name="Henrissat B."/>
            <person name="Grigoriev I.V."/>
            <person name="Spatafora J.W."/>
            <person name="Aime M.C."/>
        </authorList>
    </citation>
    <scope>NUCLEOTIDE SEQUENCE [LARGE SCALE GENOMIC DNA]</scope>
    <source>
        <strain evidence="2 3">MCA 4658</strain>
    </source>
</reference>
<proteinExistence type="predicted"/>
<evidence type="ECO:0000313" key="2">
    <source>
        <dbReference type="EMBL" id="PWN41161.1"/>
    </source>
</evidence>
<accession>A0A316VXY4</accession>
<dbReference type="STRING" id="1522189.A0A316VXY4"/>
<dbReference type="SUPFAM" id="SSF53474">
    <property type="entry name" value="alpha/beta-Hydrolases"/>
    <property type="match status" value="1"/>
</dbReference>
<name>A0A316VXY4_9BASI</name>
<dbReference type="Proteomes" id="UP000245783">
    <property type="component" value="Unassembled WGS sequence"/>
</dbReference>
<dbReference type="EMBL" id="KZ819398">
    <property type="protein sequence ID" value="PWN41161.1"/>
    <property type="molecule type" value="Genomic_DNA"/>
</dbReference>
<dbReference type="GO" id="GO:0016787">
    <property type="term" value="F:hydrolase activity"/>
    <property type="evidence" value="ECO:0007669"/>
    <property type="project" value="UniProtKB-KW"/>
</dbReference>
<dbReference type="GeneID" id="37034161"/>
<dbReference type="InterPro" id="IPR022742">
    <property type="entry name" value="Hydrolase_4"/>
</dbReference>
<dbReference type="Gene3D" id="3.40.50.1820">
    <property type="entry name" value="alpha/beta hydrolase"/>
    <property type="match status" value="1"/>
</dbReference>
<dbReference type="Pfam" id="PF12146">
    <property type="entry name" value="Hydrolase_4"/>
    <property type="match status" value="1"/>
</dbReference>
<dbReference type="InParanoid" id="A0A316VXY4"/>
<dbReference type="InterPro" id="IPR029058">
    <property type="entry name" value="AB_hydrolase_fold"/>
</dbReference>
<keyword evidence="3" id="KW-1185">Reference proteome</keyword>
<evidence type="ECO:0000313" key="3">
    <source>
        <dbReference type="Proteomes" id="UP000245783"/>
    </source>
</evidence>
<dbReference type="PANTHER" id="PTHR43433:SF5">
    <property type="entry name" value="AB HYDROLASE-1 DOMAIN-CONTAINING PROTEIN"/>
    <property type="match status" value="1"/>
</dbReference>
<organism evidence="2 3">
    <name type="scientific">Ceraceosorus guamensis</name>
    <dbReference type="NCBI Taxonomy" id="1522189"/>
    <lineage>
        <taxon>Eukaryota</taxon>
        <taxon>Fungi</taxon>
        <taxon>Dikarya</taxon>
        <taxon>Basidiomycota</taxon>
        <taxon>Ustilaginomycotina</taxon>
        <taxon>Exobasidiomycetes</taxon>
        <taxon>Ceraceosorales</taxon>
        <taxon>Ceraceosoraceae</taxon>
        <taxon>Ceraceosorus</taxon>
    </lineage>
</organism>
<protein>
    <submittedName>
        <fullName evidence="2">Alpha/beta-hydrolase</fullName>
    </submittedName>
</protein>
<gene>
    <name evidence="2" type="ORF">IE81DRAFT_304122</name>
</gene>
<evidence type="ECO:0000259" key="1">
    <source>
        <dbReference type="Pfam" id="PF12146"/>
    </source>
</evidence>
<dbReference type="PANTHER" id="PTHR43433">
    <property type="entry name" value="HYDROLASE, ALPHA/BETA FOLD FAMILY PROTEIN"/>
    <property type="match status" value="1"/>
</dbReference>
<dbReference type="RefSeq" id="XP_025368321.1">
    <property type="nucleotide sequence ID" value="XM_025512291.1"/>
</dbReference>
<keyword evidence="2" id="KW-0378">Hydrolase</keyword>
<dbReference type="InterPro" id="IPR050471">
    <property type="entry name" value="AB_hydrolase"/>
</dbReference>
<sequence length="324" mass="35729">MAAPPPTTTFETKDGAKIAYHVYGKDLLGKVTPIALIMGMSGVMEDWSPLSETLGITRPVLVWDHRGIGHSSVPADWDYDLSLQLMASDLLELLNGLGKDWQNTHLLGWSMGGHILQTLLTLPDAKEDGKGGLNIRGIRVPSAILAATMTKMPRGDFKPDELEAAAANAKSKEERNKLMSEAIMALQYFPEWITSSQDHASLLAHRVKVSLDTRRPQEIIGLQIGAIGAVDTRPDLYRIPQTLPTLVIHGKRDRMVAYSESEHILKGIKHATRLDTPNDQIGHFWFDFLTTNFWVDSINAHLDSAKHVQAATANSKTSAQQSKL</sequence>
<dbReference type="AlphaFoldDB" id="A0A316VXY4"/>